<evidence type="ECO:0000256" key="3">
    <source>
        <dbReference type="ARBA" id="ARBA00008194"/>
    </source>
</evidence>
<evidence type="ECO:0000256" key="2">
    <source>
        <dbReference type="ARBA" id="ARBA00004585"/>
    </source>
</evidence>
<dbReference type="OrthoDB" id="411017at2759"/>
<sequence length="291" mass="32600">MNSSLQSLAMDAESETTAANPSSHSPPPVKQPPPPRPPPSSTKDRDFLRHLEAYLAKRDGVDKLLKISRYASKIILASSVLPPDSDVTRRLKSFESSVGLSRKAFRLGKFIQDVNALRSARYEYHHDPRRWILSMIAYGGEGVYFFVEQFIWLAKSGLIDPSHAKRLQKVSAWAEMIGYVGSVGLKIGELKEMSEELKCLESKIEVGVVRGENWEEEREKEMKLRKKMMMKKLSTVQDMADALMAVADIRDGRGKLSAPLVVSGAGLLIRCMSGRVEEGPGRFLRFLHLGR</sequence>
<name>A0A9Q1K6K7_9CARY</name>
<comment type="subcellular location">
    <subcellularLocation>
        <location evidence="2">Peroxisome membrane</location>
        <topology evidence="2">Multi-pass membrane protein</topology>
    </subcellularLocation>
</comment>
<gene>
    <name evidence="9" type="ORF">Cgig2_013714</name>
</gene>
<dbReference type="AlphaFoldDB" id="A0A9Q1K6K7"/>
<protein>
    <recommendedName>
        <fullName evidence="11">Peroxisomal membrane protein 11A</fullName>
    </recommendedName>
</protein>
<dbReference type="PANTHER" id="PTHR12652">
    <property type="entry name" value="PEROXISOMAL BIOGENESIS FACTOR 11"/>
    <property type="match status" value="1"/>
</dbReference>
<keyword evidence="6" id="KW-0472">Membrane</keyword>
<accession>A0A9Q1K6K7</accession>
<organism evidence="9 10">
    <name type="scientific">Carnegiea gigantea</name>
    <dbReference type="NCBI Taxonomy" id="171969"/>
    <lineage>
        <taxon>Eukaryota</taxon>
        <taxon>Viridiplantae</taxon>
        <taxon>Streptophyta</taxon>
        <taxon>Embryophyta</taxon>
        <taxon>Tracheophyta</taxon>
        <taxon>Spermatophyta</taxon>
        <taxon>Magnoliopsida</taxon>
        <taxon>eudicotyledons</taxon>
        <taxon>Gunneridae</taxon>
        <taxon>Pentapetalae</taxon>
        <taxon>Caryophyllales</taxon>
        <taxon>Cactineae</taxon>
        <taxon>Cactaceae</taxon>
        <taxon>Cactoideae</taxon>
        <taxon>Echinocereeae</taxon>
        <taxon>Carnegiea</taxon>
    </lineage>
</organism>
<evidence type="ECO:0000256" key="8">
    <source>
        <dbReference type="SAM" id="MobiDB-lite"/>
    </source>
</evidence>
<evidence type="ECO:0000256" key="5">
    <source>
        <dbReference type="ARBA" id="ARBA00022593"/>
    </source>
</evidence>
<evidence type="ECO:0000256" key="6">
    <source>
        <dbReference type="ARBA" id="ARBA00023136"/>
    </source>
</evidence>
<dbReference type="GO" id="GO:0016559">
    <property type="term" value="P:peroxisome fission"/>
    <property type="evidence" value="ECO:0007669"/>
    <property type="project" value="InterPro"/>
</dbReference>
<comment type="caution">
    <text evidence="9">The sequence shown here is derived from an EMBL/GenBank/DDBJ whole genome shotgun (WGS) entry which is preliminary data.</text>
</comment>
<dbReference type="Pfam" id="PF05648">
    <property type="entry name" value="PEX11"/>
    <property type="match status" value="1"/>
</dbReference>
<evidence type="ECO:0000313" key="10">
    <source>
        <dbReference type="Proteomes" id="UP001153076"/>
    </source>
</evidence>
<dbReference type="EMBL" id="JAKOGI010000280">
    <property type="protein sequence ID" value="KAJ8437795.1"/>
    <property type="molecule type" value="Genomic_DNA"/>
</dbReference>
<dbReference type="GO" id="GO:0005778">
    <property type="term" value="C:peroxisomal membrane"/>
    <property type="evidence" value="ECO:0007669"/>
    <property type="project" value="UniProtKB-SubCell"/>
</dbReference>
<keyword evidence="7" id="KW-0576">Peroxisome</keyword>
<proteinExistence type="inferred from homology"/>
<evidence type="ECO:0000313" key="9">
    <source>
        <dbReference type="EMBL" id="KAJ8437795.1"/>
    </source>
</evidence>
<dbReference type="InterPro" id="IPR008733">
    <property type="entry name" value="PEX11"/>
</dbReference>
<feature type="region of interest" description="Disordered" evidence="8">
    <location>
        <begin position="1"/>
        <end position="44"/>
    </location>
</feature>
<dbReference type="GO" id="GO:0042802">
    <property type="term" value="F:identical protein binding"/>
    <property type="evidence" value="ECO:0007669"/>
    <property type="project" value="UniProtKB-ARBA"/>
</dbReference>
<comment type="subunit">
    <text evidence="4">Homooligomer. Interacts with ARC5 and FIS1B on peroxisomes.</text>
</comment>
<reference evidence="9" key="1">
    <citation type="submission" date="2022-04" db="EMBL/GenBank/DDBJ databases">
        <title>Carnegiea gigantea Genome sequencing and assembly v2.</title>
        <authorList>
            <person name="Copetti D."/>
            <person name="Sanderson M.J."/>
            <person name="Burquez A."/>
            <person name="Wojciechowski M.F."/>
        </authorList>
    </citation>
    <scope>NUCLEOTIDE SEQUENCE</scope>
    <source>
        <strain evidence="9">SGP5-SGP5p</strain>
        <tissue evidence="9">Aerial part</tissue>
    </source>
</reference>
<feature type="compositionally biased region" description="Pro residues" evidence="8">
    <location>
        <begin position="24"/>
        <end position="40"/>
    </location>
</feature>
<dbReference type="GO" id="GO:0044375">
    <property type="term" value="P:regulation of peroxisome size"/>
    <property type="evidence" value="ECO:0007669"/>
    <property type="project" value="UniProtKB-ARBA"/>
</dbReference>
<keyword evidence="5" id="KW-0962">Peroxisome biogenesis</keyword>
<evidence type="ECO:0008006" key="11">
    <source>
        <dbReference type="Google" id="ProtNLM"/>
    </source>
</evidence>
<comment type="similarity">
    <text evidence="3">Belongs to the peroxin-11 family.</text>
</comment>
<comment type="function">
    <text evidence="1">Involved in peroxisomal proliferation. Promotes peroxisomal duplication, aggregation or elongation without fission.</text>
</comment>
<evidence type="ECO:0000256" key="7">
    <source>
        <dbReference type="ARBA" id="ARBA00023140"/>
    </source>
</evidence>
<keyword evidence="10" id="KW-1185">Reference proteome</keyword>
<evidence type="ECO:0000256" key="4">
    <source>
        <dbReference type="ARBA" id="ARBA00011340"/>
    </source>
</evidence>
<dbReference type="PANTHER" id="PTHR12652:SF50">
    <property type="entry name" value="PEROXIN 11"/>
    <property type="match status" value="1"/>
</dbReference>
<evidence type="ECO:0000256" key="1">
    <source>
        <dbReference type="ARBA" id="ARBA00002503"/>
    </source>
</evidence>
<dbReference type="Proteomes" id="UP001153076">
    <property type="component" value="Unassembled WGS sequence"/>
</dbReference>